<proteinExistence type="predicted"/>
<sequence>MKFKSFKLFITLCVLIINVNCKNKKSEKKIEQFYFDKVEHYSTDNKSLISLSINKKHYKNLDENEKKYLKILETNLPAKNSDTTFVSELQNLNFKKVTVENSNIKIYREIFASEFCNEMQENACAPIYRDIYVFRNNNKIVGIAKICFKCQIIDFTSEKYNWERYGECESLNKLENIKKASH</sequence>
<accession>A0A4Q1K3R4</accession>
<evidence type="ECO:0000313" key="1">
    <source>
        <dbReference type="EMBL" id="RXR17683.1"/>
    </source>
</evidence>
<dbReference type="Proteomes" id="UP000290283">
    <property type="component" value="Unassembled WGS sequence"/>
</dbReference>
<keyword evidence="2" id="KW-1185">Reference proteome</keyword>
<reference evidence="2" key="1">
    <citation type="submission" date="2019-01" db="EMBL/GenBank/DDBJ databases">
        <title>Cytophagaceae bacterium strain CAR-16.</title>
        <authorList>
            <person name="Chen W.-M."/>
        </authorList>
    </citation>
    <scope>NUCLEOTIDE SEQUENCE [LARGE SCALE GENOMIC DNA]</scope>
    <source>
        <strain evidence="2">LLJ-11</strain>
    </source>
</reference>
<evidence type="ECO:0000313" key="2">
    <source>
        <dbReference type="Proteomes" id="UP000290283"/>
    </source>
</evidence>
<comment type="caution">
    <text evidence="1">The sequence shown here is derived from an EMBL/GenBank/DDBJ whole genome shotgun (WGS) entry which is preliminary data.</text>
</comment>
<name>A0A4Q1K3R4_9FLAO</name>
<dbReference type="AlphaFoldDB" id="A0A4Q1K3R4"/>
<gene>
    <name evidence="1" type="ORF">EQG63_09335</name>
</gene>
<protein>
    <submittedName>
        <fullName evidence="1">Uncharacterized protein</fullName>
    </submittedName>
</protein>
<dbReference type="OrthoDB" id="714297at2"/>
<organism evidence="1 2">
    <name type="scientific">Flavobacterium amnicola</name>
    <dbReference type="NCBI Taxonomy" id="2506422"/>
    <lineage>
        <taxon>Bacteria</taxon>
        <taxon>Pseudomonadati</taxon>
        <taxon>Bacteroidota</taxon>
        <taxon>Flavobacteriia</taxon>
        <taxon>Flavobacteriales</taxon>
        <taxon>Flavobacteriaceae</taxon>
        <taxon>Flavobacterium</taxon>
    </lineage>
</organism>
<dbReference type="EMBL" id="SBKO01000004">
    <property type="protein sequence ID" value="RXR17683.1"/>
    <property type="molecule type" value="Genomic_DNA"/>
</dbReference>
<dbReference type="RefSeq" id="WP_129436111.1">
    <property type="nucleotide sequence ID" value="NZ_SBKO01000004.1"/>
</dbReference>